<proteinExistence type="predicted"/>
<evidence type="ECO:0000313" key="1">
    <source>
        <dbReference type="EMBL" id="GAG09849.1"/>
    </source>
</evidence>
<comment type="caution">
    <text evidence="1">The sequence shown here is derived from an EMBL/GenBank/DDBJ whole genome shotgun (WGS) entry which is preliminary data.</text>
</comment>
<reference evidence="1" key="1">
    <citation type="journal article" date="2014" name="Front. Microbiol.">
        <title>High frequency of phylogenetically diverse reductive dehalogenase-homologous genes in deep subseafloor sedimentary metagenomes.</title>
        <authorList>
            <person name="Kawai M."/>
            <person name="Futagami T."/>
            <person name="Toyoda A."/>
            <person name="Takaki Y."/>
            <person name="Nishi S."/>
            <person name="Hori S."/>
            <person name="Arai W."/>
            <person name="Tsubouchi T."/>
            <person name="Morono Y."/>
            <person name="Uchiyama I."/>
            <person name="Ito T."/>
            <person name="Fujiyama A."/>
            <person name="Inagaki F."/>
            <person name="Takami H."/>
        </authorList>
    </citation>
    <scope>NUCLEOTIDE SEQUENCE</scope>
    <source>
        <strain evidence="1">Expedition CK06-06</strain>
    </source>
</reference>
<name>X0UVH3_9ZZZZ</name>
<dbReference type="EMBL" id="BARS01020656">
    <property type="protein sequence ID" value="GAG09849.1"/>
    <property type="molecule type" value="Genomic_DNA"/>
</dbReference>
<sequence>MRTEERTPHPLYDDRNVRAIFAPRDPSGLNAGTRQMVGHEFVWRHVGWSQGMPIWAPADQEDLDAYFEVVDTPRPDDRQLLILEEDLDIMRVEKFDA</sequence>
<accession>X0UVH3</accession>
<protein>
    <submittedName>
        <fullName evidence="1">Uncharacterized protein</fullName>
    </submittedName>
</protein>
<dbReference type="AlphaFoldDB" id="X0UVH3"/>
<gene>
    <name evidence="1" type="ORF">S01H1_33278</name>
</gene>
<organism evidence="1">
    <name type="scientific">marine sediment metagenome</name>
    <dbReference type="NCBI Taxonomy" id="412755"/>
    <lineage>
        <taxon>unclassified sequences</taxon>
        <taxon>metagenomes</taxon>
        <taxon>ecological metagenomes</taxon>
    </lineage>
</organism>